<keyword evidence="3" id="KW-0540">Nuclease</keyword>
<comment type="caution">
    <text evidence="3">The sequence shown here is derived from an EMBL/GenBank/DDBJ whole genome shotgun (WGS) entry which is preliminary data.</text>
</comment>
<reference evidence="3 4" key="1">
    <citation type="submission" date="2018-05" db="EMBL/GenBank/DDBJ databases">
        <title>Genomic Encyclopedia of Type Strains, Phase IV (KMG-IV): sequencing the most valuable type-strain genomes for metagenomic binning, comparative biology and taxonomic classification.</title>
        <authorList>
            <person name="Goeker M."/>
        </authorList>
    </citation>
    <scope>NUCLEOTIDE SEQUENCE [LARGE SCALE GENOMIC DNA]</scope>
    <source>
        <strain evidence="3 4">DSM 566</strain>
    </source>
</reference>
<dbReference type="Pfam" id="PF13476">
    <property type="entry name" value="AAA_23"/>
    <property type="match status" value="1"/>
</dbReference>
<dbReference type="AlphaFoldDB" id="A0A318GX98"/>
<dbReference type="GO" id="GO:0004527">
    <property type="term" value="F:exonuclease activity"/>
    <property type="evidence" value="ECO:0007669"/>
    <property type="project" value="UniProtKB-KW"/>
</dbReference>
<feature type="coiled-coil region" evidence="1">
    <location>
        <begin position="234"/>
        <end position="294"/>
    </location>
</feature>
<name>A0A318GX98_9BURK</name>
<keyword evidence="4" id="KW-1185">Reference proteome</keyword>
<sequence>MSPKPGMYLTRLRVEQLRQFRQPFELRDLEPGLNLFTGPNEAGKSTLVRAIRAAFFERHRSTAVDDLRPWGDTGAAPAIELDFMLDGRACRLSKSFLGRKRCSLHLAPRAGEPTAGQQLEGVEAEDRLAQLFGFQFAGKGASKSEHWGIPGLLWVEQGTGQELHDAARHARDHLHDALQGLIGGNAAGELAATGGDEVLEQLRAWRAELLTPQGRPRGAHSEALEQVQVLESGLAALDTRIATYRQQVDQLASERALHQADEVQRPWDRLRGELEAARQREAALKATQRQLDDDRIRHAQREQTRGLLLEQIEAHQQQAQERGRREAALAEAGTRLQASAAALAPARQQAEATRAASVRAREQVQAARQDEHRRTLLEQQARDHDGAARLQDMLDRARAGQQALVQLRQAAAASAITLAEVQALRQLDARRRHLALQREAVATRLTHVLQPGQRVRLDGLALEGRGERHLSAPAVLVIEGVGEFTIIPGGQDLATLARDEAAAQDGLLAALQRAGLQDLDEAEARLLTHEDLRTRIQLAEQALALSAPRGVEALAEEADRLAARRLTTATALARLAPAAEQAGSHTELGAPDLARAEALQDSTRQDEDRAAAALSLAQQQHAASLSREAEARRELDAVRCALDDPQRLERHAEAQRQLLEASAERDALATRMASTQAQIEAIRPDLVQQDLLRLSRSIEQAEQAHQRRREQILLLEHDLHKAGAQGLEEQREHAAGELGRARRRLDELQRRAAALDLLCRQLDARRQATITRLQAPLQRHLDACLRLLMPQARLQIDAQLAPGALTRPDHGGVAQTGEFGALSFGAREQLGLISRFAYADLLREAGRPTLLILDDALVHSDAGRLAQMKRVLFDAAQRHQVLLFSCHPEAWRDLGAIERPIVRPA</sequence>
<dbReference type="Proteomes" id="UP000247811">
    <property type="component" value="Unassembled WGS sequence"/>
</dbReference>
<feature type="coiled-coil region" evidence="1">
    <location>
        <begin position="651"/>
        <end position="765"/>
    </location>
</feature>
<accession>A0A318GX98</accession>
<keyword evidence="3" id="KW-0378">Hydrolase</keyword>
<evidence type="ECO:0000259" key="2">
    <source>
        <dbReference type="Pfam" id="PF13476"/>
    </source>
</evidence>
<proteinExistence type="predicted"/>
<feature type="domain" description="Rad50/SbcC-type AAA" evidence="2">
    <location>
        <begin position="11"/>
        <end position="59"/>
    </location>
</feature>
<dbReference type="InterPro" id="IPR038729">
    <property type="entry name" value="Rad50/SbcC_AAA"/>
</dbReference>
<dbReference type="PANTHER" id="PTHR41259">
    <property type="entry name" value="DOUBLE-STRAND BREAK REPAIR RAD50 ATPASE, PUTATIVE-RELATED"/>
    <property type="match status" value="1"/>
</dbReference>
<dbReference type="Gene3D" id="3.40.50.300">
    <property type="entry name" value="P-loop containing nucleotide triphosphate hydrolases"/>
    <property type="match status" value="2"/>
</dbReference>
<keyword evidence="1" id="KW-0175">Coiled coil</keyword>
<keyword evidence="3" id="KW-0269">Exonuclease</keyword>
<evidence type="ECO:0000313" key="4">
    <source>
        <dbReference type="Proteomes" id="UP000247811"/>
    </source>
</evidence>
<dbReference type="SUPFAM" id="SSF52540">
    <property type="entry name" value="P-loop containing nucleoside triphosphate hydrolases"/>
    <property type="match status" value="1"/>
</dbReference>
<evidence type="ECO:0000313" key="3">
    <source>
        <dbReference type="EMBL" id="PXW92415.1"/>
    </source>
</evidence>
<dbReference type="GO" id="GO:0016887">
    <property type="term" value="F:ATP hydrolysis activity"/>
    <property type="evidence" value="ECO:0007669"/>
    <property type="project" value="InterPro"/>
</dbReference>
<dbReference type="RefSeq" id="WP_110402343.1">
    <property type="nucleotide sequence ID" value="NZ_QJJS01000024.1"/>
</dbReference>
<dbReference type="EMBL" id="QJJS01000024">
    <property type="protein sequence ID" value="PXW92415.1"/>
    <property type="molecule type" value="Genomic_DNA"/>
</dbReference>
<evidence type="ECO:0000256" key="1">
    <source>
        <dbReference type="SAM" id="Coils"/>
    </source>
</evidence>
<dbReference type="OrthoDB" id="9764467at2"/>
<dbReference type="PANTHER" id="PTHR41259:SF1">
    <property type="entry name" value="DOUBLE-STRAND BREAK REPAIR RAD50 ATPASE, PUTATIVE-RELATED"/>
    <property type="match status" value="1"/>
</dbReference>
<gene>
    <name evidence="3" type="ORF">C7444_12425</name>
</gene>
<organism evidence="3 4">
    <name type="scientific">Sphaerotilus hippei</name>
    <dbReference type="NCBI Taxonomy" id="744406"/>
    <lineage>
        <taxon>Bacteria</taxon>
        <taxon>Pseudomonadati</taxon>
        <taxon>Pseudomonadota</taxon>
        <taxon>Betaproteobacteria</taxon>
        <taxon>Burkholderiales</taxon>
        <taxon>Sphaerotilaceae</taxon>
        <taxon>Sphaerotilus</taxon>
    </lineage>
</organism>
<dbReference type="GO" id="GO:0006302">
    <property type="term" value="P:double-strand break repair"/>
    <property type="evidence" value="ECO:0007669"/>
    <property type="project" value="InterPro"/>
</dbReference>
<dbReference type="InterPro" id="IPR027417">
    <property type="entry name" value="P-loop_NTPase"/>
</dbReference>
<protein>
    <submittedName>
        <fullName evidence="3">DNA repair exonuclease SbcCD ATPase subunit</fullName>
    </submittedName>
</protein>